<dbReference type="Proteomes" id="UP001523392">
    <property type="component" value="Unassembled WGS sequence"/>
</dbReference>
<accession>A0ABT1D1S3</accession>
<protein>
    <recommendedName>
        <fullName evidence="3">HAD family hydrolase</fullName>
    </recommendedName>
</protein>
<gene>
    <name evidence="1" type="ORF">JYK14_06720</name>
</gene>
<evidence type="ECO:0000313" key="2">
    <source>
        <dbReference type="Proteomes" id="UP001523392"/>
    </source>
</evidence>
<evidence type="ECO:0000313" key="1">
    <source>
        <dbReference type="EMBL" id="MCO6415868.1"/>
    </source>
</evidence>
<sequence>MPPILFLDIDGVLLSGRAWLLPANQSLQVRGAGLSTARSTELIGRDEREETLRRLEISAAAHAARKREMDRALDVLLDRGEAERDKAS</sequence>
<evidence type="ECO:0008006" key="3">
    <source>
        <dbReference type="Google" id="ProtNLM"/>
    </source>
</evidence>
<reference evidence="1 2" key="1">
    <citation type="submission" date="2021-12" db="EMBL/GenBank/DDBJ databases">
        <title>Siccirubricoccus leaddurans sp. nov., a high concentration Zn2+ tolerance bacterium.</title>
        <authorList>
            <person name="Cao Y."/>
        </authorList>
    </citation>
    <scope>NUCLEOTIDE SEQUENCE [LARGE SCALE GENOMIC DNA]</scope>
    <source>
        <strain evidence="1 2">KC 17139</strain>
    </source>
</reference>
<name>A0ABT1D1S3_9PROT</name>
<comment type="caution">
    <text evidence="1">The sequence shown here is derived from an EMBL/GenBank/DDBJ whole genome shotgun (WGS) entry which is preliminary data.</text>
</comment>
<proteinExistence type="predicted"/>
<keyword evidence="2" id="KW-1185">Reference proteome</keyword>
<dbReference type="RefSeq" id="WP_252952481.1">
    <property type="nucleotide sequence ID" value="NZ_JAFIRR010000037.1"/>
</dbReference>
<dbReference type="EMBL" id="JAFIRR010000037">
    <property type="protein sequence ID" value="MCO6415868.1"/>
    <property type="molecule type" value="Genomic_DNA"/>
</dbReference>
<organism evidence="1 2">
    <name type="scientific">Siccirubricoccus soli</name>
    <dbReference type="NCBI Taxonomy" id="2899147"/>
    <lineage>
        <taxon>Bacteria</taxon>
        <taxon>Pseudomonadati</taxon>
        <taxon>Pseudomonadota</taxon>
        <taxon>Alphaproteobacteria</taxon>
        <taxon>Acetobacterales</taxon>
        <taxon>Roseomonadaceae</taxon>
        <taxon>Siccirubricoccus</taxon>
    </lineage>
</organism>